<comment type="caution">
    <text evidence="1">The sequence shown here is derived from an EMBL/GenBank/DDBJ whole genome shotgun (WGS) entry which is preliminary data.</text>
</comment>
<proteinExistence type="predicted"/>
<evidence type="ECO:0008006" key="2">
    <source>
        <dbReference type="Google" id="ProtNLM"/>
    </source>
</evidence>
<organism evidence="1">
    <name type="scientific">Solanum chilense</name>
    <name type="common">Tomato</name>
    <name type="synonym">Lycopersicon chilense</name>
    <dbReference type="NCBI Taxonomy" id="4083"/>
    <lineage>
        <taxon>Eukaryota</taxon>
        <taxon>Viridiplantae</taxon>
        <taxon>Streptophyta</taxon>
        <taxon>Embryophyta</taxon>
        <taxon>Tracheophyta</taxon>
        <taxon>Spermatophyta</taxon>
        <taxon>Magnoliopsida</taxon>
        <taxon>eudicotyledons</taxon>
        <taxon>Gunneridae</taxon>
        <taxon>Pentapetalae</taxon>
        <taxon>asterids</taxon>
        <taxon>lamiids</taxon>
        <taxon>Solanales</taxon>
        <taxon>Solanaceae</taxon>
        <taxon>Solanoideae</taxon>
        <taxon>Solaneae</taxon>
        <taxon>Solanum</taxon>
        <taxon>Solanum subgen. Lycopersicon</taxon>
    </lineage>
</organism>
<protein>
    <recommendedName>
        <fullName evidence="2">Gag-pol polyprotein</fullName>
    </recommendedName>
</protein>
<name>A0A6N2BVV8_SOLCI</name>
<sequence length="148" mass="16578">MNTRRLTARREEPQVPTIRQAPFVEGDMTNADLRPAVMNLTQLIMAQAHVVNNHFVTQDNQGVGPQPNASTPASTIGDFMTMNPPTFHGTKVDEDPQGFIYEIFNVVDAMGVTPRDKAELSACQLKEVAQVWYEQWRGERPLEKGPVE</sequence>
<dbReference type="EMBL" id="RXGB01001743">
    <property type="protein sequence ID" value="TMW97730.1"/>
    <property type="molecule type" value="Genomic_DNA"/>
</dbReference>
<gene>
    <name evidence="1" type="ORF">EJD97_005070</name>
</gene>
<reference evidence="1" key="1">
    <citation type="submission" date="2019-05" db="EMBL/GenBank/DDBJ databases">
        <title>The de novo reference genome and transcriptome assemblies of the wild tomato species Solanum chilense.</title>
        <authorList>
            <person name="Stam R."/>
            <person name="Nosenko T."/>
            <person name="Hoerger A.C."/>
            <person name="Stephan W."/>
            <person name="Seidel M.A."/>
            <person name="Kuhn J.M.M."/>
            <person name="Haberer G."/>
            <person name="Tellier A."/>
        </authorList>
    </citation>
    <scope>NUCLEOTIDE SEQUENCE</scope>
    <source>
        <tissue evidence="1">Mature leaves</tissue>
    </source>
</reference>
<accession>A0A6N2BVV8</accession>
<evidence type="ECO:0000313" key="1">
    <source>
        <dbReference type="EMBL" id="TMW97730.1"/>
    </source>
</evidence>
<dbReference type="AlphaFoldDB" id="A0A6N2BVV8"/>